<comment type="subcellular location">
    <subcellularLocation>
        <location evidence="1">Nucleus</location>
    </subcellularLocation>
</comment>
<dbReference type="InterPro" id="IPR002119">
    <property type="entry name" value="Histone_H2A"/>
</dbReference>
<dbReference type="PRINTS" id="PR00620">
    <property type="entry name" value="HISTONEH2A"/>
</dbReference>
<dbReference type="EnsemblPlants" id="PGSC0003DMT400094421">
    <property type="protein sequence ID" value="PGSC0003DMT400094421"/>
    <property type="gene ID" value="PGSC0003DMG400043992"/>
</dbReference>
<feature type="domain" description="Core Histone H2A/H2B/H3" evidence="2">
    <location>
        <begin position="18"/>
        <end position="64"/>
    </location>
</feature>
<name>M1DU42_SOLTU</name>
<keyword evidence="1" id="KW-0544">Nucleosome core</keyword>
<dbReference type="Gramene" id="PGSC0003DMT400094421">
    <property type="protein sequence ID" value="PGSC0003DMT400094421"/>
    <property type="gene ID" value="PGSC0003DMG400043992"/>
</dbReference>
<dbReference type="Gene3D" id="1.10.20.10">
    <property type="entry name" value="Histone, subunit A"/>
    <property type="match status" value="1"/>
</dbReference>
<dbReference type="GO" id="GO:0003677">
    <property type="term" value="F:DNA binding"/>
    <property type="evidence" value="ECO:0007669"/>
    <property type="project" value="UniProtKB-KW"/>
</dbReference>
<dbReference type="HOGENOM" id="CLU_062828_4_0_1"/>
<proteinExistence type="inferred from homology"/>
<dbReference type="SUPFAM" id="SSF47113">
    <property type="entry name" value="Histone-fold"/>
    <property type="match status" value="1"/>
</dbReference>
<comment type="similarity">
    <text evidence="1">Belongs to the histone H2A family.</text>
</comment>
<dbReference type="Pfam" id="PF16211">
    <property type="entry name" value="Histone_H2A_C"/>
    <property type="match status" value="1"/>
</dbReference>
<feature type="domain" description="Histone H2A C-terminal" evidence="3">
    <location>
        <begin position="71"/>
        <end position="95"/>
    </location>
</feature>
<accession>M1DU42</accession>
<dbReference type="GO" id="GO:0046982">
    <property type="term" value="F:protein heterodimerization activity"/>
    <property type="evidence" value="ECO:0007669"/>
    <property type="project" value="InterPro"/>
</dbReference>
<dbReference type="GO" id="GO:0030527">
    <property type="term" value="F:structural constituent of chromatin"/>
    <property type="evidence" value="ECO:0000318"/>
    <property type="project" value="GO_Central"/>
</dbReference>
<dbReference type="SMART" id="SM00414">
    <property type="entry name" value="H2A"/>
    <property type="match status" value="1"/>
</dbReference>
<dbReference type="GO" id="GO:0031507">
    <property type="term" value="P:heterochromatin formation"/>
    <property type="evidence" value="ECO:0000318"/>
    <property type="project" value="GO_Central"/>
</dbReference>
<protein>
    <recommendedName>
        <fullName evidence="1">Histone H2A</fullName>
    </recommendedName>
</protein>
<organism evidence="4 5">
    <name type="scientific">Solanum tuberosum</name>
    <name type="common">Potato</name>
    <dbReference type="NCBI Taxonomy" id="4113"/>
    <lineage>
        <taxon>Eukaryota</taxon>
        <taxon>Viridiplantae</taxon>
        <taxon>Streptophyta</taxon>
        <taxon>Embryophyta</taxon>
        <taxon>Tracheophyta</taxon>
        <taxon>Spermatophyta</taxon>
        <taxon>Magnoliopsida</taxon>
        <taxon>eudicotyledons</taxon>
        <taxon>Gunneridae</taxon>
        <taxon>Pentapetalae</taxon>
        <taxon>asterids</taxon>
        <taxon>lamiids</taxon>
        <taxon>Solanales</taxon>
        <taxon>Solanaceae</taxon>
        <taxon>Solanoideae</taxon>
        <taxon>Solaneae</taxon>
        <taxon>Solanum</taxon>
    </lineage>
</organism>
<dbReference type="GO" id="GO:0000786">
    <property type="term" value="C:nucleosome"/>
    <property type="evidence" value="ECO:0000318"/>
    <property type="project" value="GO_Central"/>
</dbReference>
<evidence type="ECO:0000313" key="5">
    <source>
        <dbReference type="Proteomes" id="UP000011115"/>
    </source>
</evidence>
<dbReference type="InParanoid" id="M1DU42"/>
<dbReference type="PaxDb" id="4113-PGSC0003DMT400094421"/>
<reference evidence="4" key="2">
    <citation type="submission" date="2015-06" db="UniProtKB">
        <authorList>
            <consortium name="EnsemblPlants"/>
        </authorList>
    </citation>
    <scope>IDENTIFICATION</scope>
    <source>
        <strain evidence="4">DM1-3 516 R44</strain>
    </source>
</reference>
<dbReference type="Proteomes" id="UP000011115">
    <property type="component" value="Unassembled WGS sequence"/>
</dbReference>
<sequence>MAVARIAQFLKVGKYAKCVGVGAPVFLVAVLEYLATEVLELAGIAARNDKKTRIIPRHIQLAIRFDAKLCQFLRDMTILNGGVIPNIHNIFLPKRRIALQRPPLLFLRRGRRIRLIIPSLVSRCSPSP</sequence>
<reference evidence="5" key="1">
    <citation type="journal article" date="2011" name="Nature">
        <title>Genome sequence and analysis of the tuber crop potato.</title>
        <authorList>
            <consortium name="The Potato Genome Sequencing Consortium"/>
        </authorList>
    </citation>
    <scope>NUCLEOTIDE SEQUENCE [LARGE SCALE GENOMIC DNA]</scope>
    <source>
        <strain evidence="5">cv. DM1-3 516 R44</strain>
    </source>
</reference>
<dbReference type="AlphaFoldDB" id="M1DU42"/>
<dbReference type="Pfam" id="PF00125">
    <property type="entry name" value="Histone"/>
    <property type="match status" value="1"/>
</dbReference>
<keyword evidence="5" id="KW-1185">Reference proteome</keyword>
<evidence type="ECO:0000259" key="2">
    <source>
        <dbReference type="Pfam" id="PF00125"/>
    </source>
</evidence>
<keyword evidence="1" id="KW-0158">Chromosome</keyword>
<evidence type="ECO:0000256" key="1">
    <source>
        <dbReference type="RuleBase" id="RU003767"/>
    </source>
</evidence>
<dbReference type="InterPro" id="IPR009072">
    <property type="entry name" value="Histone-fold"/>
</dbReference>
<dbReference type="InterPro" id="IPR007125">
    <property type="entry name" value="H2A/H2B/H3"/>
</dbReference>
<dbReference type="CDD" id="cd00074">
    <property type="entry name" value="HFD_H2A"/>
    <property type="match status" value="1"/>
</dbReference>
<keyword evidence="1" id="KW-0238">DNA-binding</keyword>
<dbReference type="eggNOG" id="KOG1756">
    <property type="taxonomic scope" value="Eukaryota"/>
</dbReference>
<evidence type="ECO:0000259" key="3">
    <source>
        <dbReference type="Pfam" id="PF16211"/>
    </source>
</evidence>
<dbReference type="GO" id="GO:0005634">
    <property type="term" value="C:nucleus"/>
    <property type="evidence" value="ECO:0000318"/>
    <property type="project" value="GO_Central"/>
</dbReference>
<dbReference type="PANTHER" id="PTHR23430">
    <property type="entry name" value="HISTONE H2A"/>
    <property type="match status" value="1"/>
</dbReference>
<evidence type="ECO:0000313" key="4">
    <source>
        <dbReference type="EnsemblPlants" id="PGSC0003DMT400094421"/>
    </source>
</evidence>
<keyword evidence="1" id="KW-0539">Nucleus</keyword>
<dbReference type="InterPro" id="IPR032454">
    <property type="entry name" value="Histone_H2A_C"/>
</dbReference>
<comment type="subunit">
    <text evidence="1">The nucleosome is a histone octamer containing two molecules each of H2A, H2B, H3 and H4 assembled in one H3-H4 heterotetramer and two H2A-H2B heterodimers. The octamer wraps approximately 147 bp of DNA.</text>
</comment>
<dbReference type="STRING" id="4113.M1DU42"/>